<keyword evidence="5" id="KW-0862">Zinc</keyword>
<dbReference type="OrthoDB" id="4737882at2759"/>
<evidence type="ECO:0000256" key="8">
    <source>
        <dbReference type="PROSITE-ProRule" id="PRU00042"/>
    </source>
</evidence>
<feature type="region of interest" description="Disordered" evidence="9">
    <location>
        <begin position="180"/>
        <end position="255"/>
    </location>
</feature>
<feature type="region of interest" description="Disordered" evidence="9">
    <location>
        <begin position="951"/>
        <end position="976"/>
    </location>
</feature>
<name>A0A8K0K3C6_LADFU</name>
<dbReference type="PANTHER" id="PTHR24388">
    <property type="entry name" value="ZINC FINGER PROTEIN"/>
    <property type="match status" value="1"/>
</dbReference>
<dbReference type="InterPro" id="IPR050527">
    <property type="entry name" value="Snail/Krueppel_Znf"/>
</dbReference>
<comment type="subcellular location">
    <subcellularLocation>
        <location evidence="1">Nucleus</location>
    </subcellularLocation>
</comment>
<gene>
    <name evidence="11" type="ORF">J437_LFUL005674</name>
</gene>
<evidence type="ECO:0000256" key="3">
    <source>
        <dbReference type="ARBA" id="ARBA00022737"/>
    </source>
</evidence>
<feature type="compositionally biased region" description="Basic and acidic residues" evidence="9">
    <location>
        <begin position="216"/>
        <end position="240"/>
    </location>
</feature>
<dbReference type="GO" id="GO:0000981">
    <property type="term" value="F:DNA-binding transcription factor activity, RNA polymerase II-specific"/>
    <property type="evidence" value="ECO:0007669"/>
    <property type="project" value="TreeGrafter"/>
</dbReference>
<proteinExistence type="inferred from homology"/>
<keyword evidence="3" id="KW-0677">Repeat</keyword>
<feature type="domain" description="C2H2-type" evidence="10">
    <location>
        <begin position="1030"/>
        <end position="1058"/>
    </location>
</feature>
<evidence type="ECO:0000256" key="6">
    <source>
        <dbReference type="ARBA" id="ARBA00023242"/>
    </source>
</evidence>
<keyword evidence="2" id="KW-0479">Metal-binding</keyword>
<dbReference type="GO" id="GO:0008270">
    <property type="term" value="F:zinc ion binding"/>
    <property type="evidence" value="ECO:0007669"/>
    <property type="project" value="UniProtKB-KW"/>
</dbReference>
<sequence length="1074" mass="121905">MTSNGSARTSGRHVYILYEDIELTEMDDVDVVPAGSSGLAGTPACQAEEVQKTNNNSNESQKESEDGNSDDDNLIIAEDAEDTPVKVNLQRLEDESEIVELSGSDMDEDIPVIDSEKLMDSRADDSREGESDVNLLNSQLEISQDQQEVDTSQMSDLHVVFTHSNAEELEMLGNCKGADVAQGQKDSSNNDDIIEVDGDKDVCENEKSPKSNDVPKGVERERDKRLRRARIEQKTKEDYSNVHSNKKNTSLRESANSKIDRPNLYVCCFPGCSYLAKDVFQLKHHFRDCPQGKDCHHFACPHCNRIYKHLPYLLKHYRVHGKKVFVCMVCKYQGSYANTAIQHVKARHHATTTSVSPLIDWQEPDDIPVNTKDQKLIVVAPKEVSQSFLLRKRFLPEDADYLPFPCVYNREAKCARCSYSTKIRSNMRRHLHLHLKFSLDLHGRMALTDSSDPNQVPWSDKDIVNPMPCLETKEMMFDKMTNWAISSHLDDNIKEEEVNDGRRDSVASNYEEDNFIPRFVPENERYVCGVIGCHYQTVDDTMLRHHLRALHREETFFRCAHCPDDPKLVHQVPVDRLAAHLKMHDDRLYQCIHCNYYHFQRRFVERHIMDKHTEMSQMVNVIREPETVIKLPSSSGTSGMAGTSANGSIRSSNPSQGDVGVEEDNLWHCSLCSYSCTNRESISDHARISHSICSQYICGMCPFRSAYLSSFNPHFSIKHLGYPVQLIANYFRHNISAFASPSITIILPNGKVIHPPNPMSSKSDPRSEPVIEVWPYVEKGFGKSSSSSVRLKELNTTYPWQRCMPRVRYLRGIPIADEGEEIMYDLAESLKLNDDKEGDDGSPATEGNAEKSPPQESVMLDEVQIVEVEESDLTVLDHTNDTETRLSLKRRKSDAESSSSEATLTEGKRKIDQGKATDLVRSVASKKPLPEDQPAPAKVLKIMSPEARISSKVVSMKPEEEKITQQNSKENDLKTKSIGDDEDLVDLKKQFGDFGRPVGSFFMCPKCRHKSKNKCDMRDHLFRELNYKRYVCTHCGLMAPAKSNLQKHYLRVHQKDGKPEAIATLPPDKNVELW</sequence>
<dbReference type="Proteomes" id="UP000792457">
    <property type="component" value="Unassembled WGS sequence"/>
</dbReference>
<feature type="compositionally biased region" description="Acidic residues" evidence="9">
    <location>
        <begin position="66"/>
        <end position="82"/>
    </location>
</feature>
<dbReference type="PROSITE" id="PS00028">
    <property type="entry name" value="ZINC_FINGER_C2H2_1"/>
    <property type="match status" value="2"/>
</dbReference>
<dbReference type="GO" id="GO:0005634">
    <property type="term" value="C:nucleus"/>
    <property type="evidence" value="ECO:0007669"/>
    <property type="project" value="UniProtKB-SubCell"/>
</dbReference>
<feature type="region of interest" description="Disordered" evidence="9">
    <location>
        <begin position="833"/>
        <end position="857"/>
    </location>
</feature>
<reference evidence="11" key="2">
    <citation type="submission" date="2017-10" db="EMBL/GenBank/DDBJ databases">
        <title>Ladona fulva Genome sequencing and assembly.</title>
        <authorList>
            <person name="Murali S."/>
            <person name="Richards S."/>
            <person name="Bandaranaike D."/>
            <person name="Bellair M."/>
            <person name="Blankenburg K."/>
            <person name="Chao H."/>
            <person name="Dinh H."/>
            <person name="Doddapaneni H."/>
            <person name="Dugan-Rocha S."/>
            <person name="Elkadiri S."/>
            <person name="Gnanaolivu R."/>
            <person name="Hernandez B."/>
            <person name="Skinner E."/>
            <person name="Javaid M."/>
            <person name="Lee S."/>
            <person name="Li M."/>
            <person name="Ming W."/>
            <person name="Munidasa M."/>
            <person name="Muniz J."/>
            <person name="Nguyen L."/>
            <person name="Hughes D."/>
            <person name="Osuji N."/>
            <person name="Pu L.-L."/>
            <person name="Puazo M."/>
            <person name="Qu C."/>
            <person name="Quiroz J."/>
            <person name="Raj R."/>
            <person name="Weissenberger G."/>
            <person name="Xin Y."/>
            <person name="Zou X."/>
            <person name="Han Y."/>
            <person name="Worley K."/>
            <person name="Muzny D."/>
            <person name="Gibbs R."/>
        </authorList>
    </citation>
    <scope>NUCLEOTIDE SEQUENCE</scope>
    <source>
        <strain evidence="11">Sampled in the wild</strain>
    </source>
</reference>
<dbReference type="PROSITE" id="PS50157">
    <property type="entry name" value="ZINC_FINGER_C2H2_2"/>
    <property type="match status" value="2"/>
</dbReference>
<evidence type="ECO:0000256" key="1">
    <source>
        <dbReference type="ARBA" id="ARBA00004123"/>
    </source>
</evidence>
<dbReference type="GO" id="GO:0000978">
    <property type="term" value="F:RNA polymerase II cis-regulatory region sequence-specific DNA binding"/>
    <property type="evidence" value="ECO:0007669"/>
    <property type="project" value="TreeGrafter"/>
</dbReference>
<organism evidence="11 12">
    <name type="scientific">Ladona fulva</name>
    <name type="common">Scarce chaser dragonfly</name>
    <name type="synonym">Libellula fulva</name>
    <dbReference type="NCBI Taxonomy" id="123851"/>
    <lineage>
        <taxon>Eukaryota</taxon>
        <taxon>Metazoa</taxon>
        <taxon>Ecdysozoa</taxon>
        <taxon>Arthropoda</taxon>
        <taxon>Hexapoda</taxon>
        <taxon>Insecta</taxon>
        <taxon>Pterygota</taxon>
        <taxon>Palaeoptera</taxon>
        <taxon>Odonata</taxon>
        <taxon>Epiprocta</taxon>
        <taxon>Anisoptera</taxon>
        <taxon>Libelluloidea</taxon>
        <taxon>Libellulidae</taxon>
        <taxon>Ladona</taxon>
    </lineage>
</organism>
<feature type="compositionally biased region" description="Polar residues" evidence="9">
    <location>
        <begin position="241"/>
        <end position="255"/>
    </location>
</feature>
<dbReference type="InterPro" id="IPR013087">
    <property type="entry name" value="Znf_C2H2_type"/>
</dbReference>
<feature type="region of interest" description="Disordered" evidence="9">
    <location>
        <begin position="632"/>
        <end position="655"/>
    </location>
</feature>
<keyword evidence="6" id="KW-0539">Nucleus</keyword>
<comment type="similarity">
    <text evidence="7">Belongs to the snail C2H2-type zinc-finger protein family.</text>
</comment>
<evidence type="ECO:0000256" key="9">
    <source>
        <dbReference type="SAM" id="MobiDB-lite"/>
    </source>
</evidence>
<reference evidence="11" key="1">
    <citation type="submission" date="2013-04" db="EMBL/GenBank/DDBJ databases">
        <authorList>
            <person name="Qu J."/>
            <person name="Murali S.C."/>
            <person name="Bandaranaike D."/>
            <person name="Bellair M."/>
            <person name="Blankenburg K."/>
            <person name="Chao H."/>
            <person name="Dinh H."/>
            <person name="Doddapaneni H."/>
            <person name="Downs B."/>
            <person name="Dugan-Rocha S."/>
            <person name="Elkadiri S."/>
            <person name="Gnanaolivu R.D."/>
            <person name="Hernandez B."/>
            <person name="Javaid M."/>
            <person name="Jayaseelan J.C."/>
            <person name="Lee S."/>
            <person name="Li M."/>
            <person name="Ming W."/>
            <person name="Munidasa M."/>
            <person name="Muniz J."/>
            <person name="Nguyen L."/>
            <person name="Ongeri F."/>
            <person name="Osuji N."/>
            <person name="Pu L.-L."/>
            <person name="Puazo M."/>
            <person name="Qu C."/>
            <person name="Quiroz J."/>
            <person name="Raj R."/>
            <person name="Weissenberger G."/>
            <person name="Xin Y."/>
            <person name="Zou X."/>
            <person name="Han Y."/>
            <person name="Richards S."/>
            <person name="Worley K."/>
            <person name="Muzny D."/>
            <person name="Gibbs R."/>
        </authorList>
    </citation>
    <scope>NUCLEOTIDE SEQUENCE</scope>
    <source>
        <strain evidence="11">Sampled in the wild</strain>
    </source>
</reference>
<dbReference type="PANTHER" id="PTHR24388:SF54">
    <property type="entry name" value="PROTEIN ESCARGOT"/>
    <property type="match status" value="1"/>
</dbReference>
<dbReference type="Gene3D" id="3.30.160.60">
    <property type="entry name" value="Classic Zinc Finger"/>
    <property type="match status" value="3"/>
</dbReference>
<dbReference type="AlphaFoldDB" id="A0A8K0K3C6"/>
<accession>A0A8K0K3C6</accession>
<feature type="non-terminal residue" evidence="11">
    <location>
        <position position="1"/>
    </location>
</feature>
<feature type="compositionally biased region" description="Basic and acidic residues" evidence="9">
    <location>
        <begin position="197"/>
        <end position="210"/>
    </location>
</feature>
<dbReference type="EMBL" id="KZ308304">
    <property type="protein sequence ID" value="KAG8226917.1"/>
    <property type="molecule type" value="Genomic_DNA"/>
</dbReference>
<feature type="region of interest" description="Disordered" evidence="9">
    <location>
        <begin position="34"/>
        <end position="82"/>
    </location>
</feature>
<feature type="compositionally biased region" description="Low complexity" evidence="9">
    <location>
        <begin position="633"/>
        <end position="648"/>
    </location>
</feature>
<feature type="region of interest" description="Disordered" evidence="9">
    <location>
        <begin position="871"/>
        <end position="936"/>
    </location>
</feature>
<keyword evidence="4 8" id="KW-0863">Zinc-finger</keyword>
<feature type="domain" description="C2H2-type" evidence="10">
    <location>
        <begin position="298"/>
        <end position="320"/>
    </location>
</feature>
<evidence type="ECO:0000256" key="2">
    <source>
        <dbReference type="ARBA" id="ARBA00022723"/>
    </source>
</evidence>
<evidence type="ECO:0000256" key="7">
    <source>
        <dbReference type="ARBA" id="ARBA00037948"/>
    </source>
</evidence>
<keyword evidence="12" id="KW-1185">Reference proteome</keyword>
<evidence type="ECO:0000256" key="5">
    <source>
        <dbReference type="ARBA" id="ARBA00022833"/>
    </source>
</evidence>
<evidence type="ECO:0000313" key="11">
    <source>
        <dbReference type="EMBL" id="KAG8226917.1"/>
    </source>
</evidence>
<feature type="compositionally biased region" description="Basic and acidic residues" evidence="9">
    <location>
        <begin position="957"/>
        <end position="976"/>
    </location>
</feature>
<evidence type="ECO:0000256" key="4">
    <source>
        <dbReference type="ARBA" id="ARBA00022771"/>
    </source>
</evidence>
<protein>
    <recommendedName>
        <fullName evidence="10">C2H2-type domain-containing protein</fullName>
    </recommendedName>
</protein>
<dbReference type="SMART" id="SM00355">
    <property type="entry name" value="ZnF_C2H2"/>
    <property type="match status" value="10"/>
</dbReference>
<feature type="compositionally biased region" description="Basic and acidic residues" evidence="9">
    <location>
        <begin position="906"/>
        <end position="915"/>
    </location>
</feature>
<evidence type="ECO:0000259" key="10">
    <source>
        <dbReference type="PROSITE" id="PS50157"/>
    </source>
</evidence>
<comment type="caution">
    <text evidence="11">The sequence shown here is derived from an EMBL/GenBank/DDBJ whole genome shotgun (WGS) entry which is preliminary data.</text>
</comment>
<evidence type="ECO:0000313" key="12">
    <source>
        <dbReference type="Proteomes" id="UP000792457"/>
    </source>
</evidence>